<feature type="signal peptide" evidence="2">
    <location>
        <begin position="1"/>
        <end position="23"/>
    </location>
</feature>
<dbReference type="AlphaFoldDB" id="H5XC22"/>
<dbReference type="InterPro" id="IPR026004">
    <property type="entry name" value="Septum_form"/>
</dbReference>
<dbReference type="PROSITE" id="PS51257">
    <property type="entry name" value="PROKAR_LIPOPROTEIN"/>
    <property type="match status" value="1"/>
</dbReference>
<feature type="region of interest" description="Disordered" evidence="1">
    <location>
        <begin position="27"/>
        <end position="54"/>
    </location>
</feature>
<feature type="domain" description="Septum formation-related" evidence="3">
    <location>
        <begin position="125"/>
        <end position="267"/>
    </location>
</feature>
<evidence type="ECO:0000256" key="2">
    <source>
        <dbReference type="SAM" id="SignalP"/>
    </source>
</evidence>
<organism evidence="4 5">
    <name type="scientific">Saccharomonospora marina XMU15</name>
    <dbReference type="NCBI Taxonomy" id="882083"/>
    <lineage>
        <taxon>Bacteria</taxon>
        <taxon>Bacillati</taxon>
        <taxon>Actinomycetota</taxon>
        <taxon>Actinomycetes</taxon>
        <taxon>Pseudonocardiales</taxon>
        <taxon>Pseudonocardiaceae</taxon>
        <taxon>Saccharomonospora</taxon>
    </lineage>
</organism>
<dbReference type="Proteomes" id="UP000004926">
    <property type="component" value="Chromosome"/>
</dbReference>
<proteinExistence type="predicted"/>
<accession>H5XC22</accession>
<dbReference type="eggNOG" id="ENOG5030VN0">
    <property type="taxonomic scope" value="Bacteria"/>
</dbReference>
<feature type="compositionally biased region" description="Low complexity" evidence="1">
    <location>
        <begin position="27"/>
        <end position="51"/>
    </location>
</feature>
<dbReference type="OrthoDB" id="3381205at2"/>
<keyword evidence="2" id="KW-0732">Signal</keyword>
<dbReference type="Pfam" id="PF13845">
    <property type="entry name" value="Septum_form"/>
    <property type="match status" value="1"/>
</dbReference>
<dbReference type="STRING" id="882083.SacmaDRAFT_5712"/>
<feature type="chain" id="PRO_5003600780" description="Septum formation-related domain-containing protein" evidence="2">
    <location>
        <begin position="24"/>
        <end position="289"/>
    </location>
</feature>
<name>H5XC22_9PSEU</name>
<sequence>MSRYGLVLTAATMVAAMTLTACASEVTGTPAAGPTTAATATTTTEPAAGGPPERRIAQRGECVAGNDPAPVDCAKPHTVEITMAGSFGGAMPDEPPSRDAVFEAVFPTCRAEAAKYLGDERYDMTTLAAWLLWAGADDWKAGARWYRCGVARLGPDGRAVSQTGSVKDALVGNGINDFRLCTKEPPSKALPAPVACDQPHRSEAVAVITMGDPRQPLPAAEEFERTARTECGDALRRYLAAARDDITVAWHLPDKLNWRHGFNNLTCYAETKQPVTATLRDIGTAPLPN</sequence>
<protein>
    <recommendedName>
        <fullName evidence="3">Septum formation-related domain-containing protein</fullName>
    </recommendedName>
</protein>
<dbReference type="HOGENOM" id="CLU_080960_0_0_11"/>
<evidence type="ECO:0000313" key="5">
    <source>
        <dbReference type="Proteomes" id="UP000004926"/>
    </source>
</evidence>
<keyword evidence="5" id="KW-1185">Reference proteome</keyword>
<evidence type="ECO:0000313" key="4">
    <source>
        <dbReference type="EMBL" id="EHR53826.1"/>
    </source>
</evidence>
<dbReference type="EMBL" id="CM001439">
    <property type="protein sequence ID" value="EHR53826.1"/>
    <property type="molecule type" value="Genomic_DNA"/>
</dbReference>
<evidence type="ECO:0000256" key="1">
    <source>
        <dbReference type="SAM" id="MobiDB-lite"/>
    </source>
</evidence>
<gene>
    <name evidence="4" type="ORF">SacmaDRAFT_5712</name>
</gene>
<reference evidence="4 5" key="1">
    <citation type="journal article" date="2012" name="Stand. Genomic Sci.">
        <title>Genome sequence of the ocean sediment bacterium Saccharomonospora marina type strain (XMU15(T)).</title>
        <authorList>
            <person name="Klenk H.P."/>
            <person name="Lu M."/>
            <person name="Lucas S."/>
            <person name="Lapidus A."/>
            <person name="Copeland A."/>
            <person name="Pitluck S."/>
            <person name="Goodwin L.A."/>
            <person name="Han C."/>
            <person name="Tapia R."/>
            <person name="Brambilla E.M."/>
            <person name="Potter G."/>
            <person name="Land M."/>
            <person name="Ivanova N."/>
            <person name="Rohde M."/>
            <person name="Goker M."/>
            <person name="Detter J.C."/>
            <person name="Li W.J."/>
            <person name="Kyrpides N.C."/>
            <person name="Woyke T."/>
        </authorList>
    </citation>
    <scope>NUCLEOTIDE SEQUENCE [LARGE SCALE GENOMIC DNA]</scope>
    <source>
        <strain evidence="4 5">XMU15</strain>
    </source>
</reference>
<evidence type="ECO:0000259" key="3">
    <source>
        <dbReference type="Pfam" id="PF13845"/>
    </source>
</evidence>